<reference evidence="2" key="1">
    <citation type="journal article" date="2017" name="Science">
        <title>Giant viruses with an expanded complement of translation system components.</title>
        <authorList>
            <person name="Schulz F."/>
            <person name="Yutin N."/>
            <person name="Ivanova N.N."/>
            <person name="Ortega D.R."/>
            <person name="Lee T.K."/>
            <person name="Vierheilig J."/>
            <person name="Daims H."/>
            <person name="Horn M."/>
            <person name="Wagner M."/>
            <person name="Jensen G.J."/>
            <person name="Kyrpides N.C."/>
            <person name="Koonin E.V."/>
            <person name="Woyke T."/>
        </authorList>
    </citation>
    <scope>NUCLEOTIDE SEQUENCE</scope>
    <source>
        <strain evidence="2">KNV1</strain>
    </source>
</reference>
<evidence type="ECO:0000259" key="1">
    <source>
        <dbReference type="Pfam" id="PF14243"/>
    </source>
</evidence>
<feature type="domain" description="ATP-grasp" evidence="1">
    <location>
        <begin position="99"/>
        <end position="197"/>
    </location>
</feature>
<sequence length="226" mass="26277">MEKDSAHAHKWGSPWIDQMGIFLLTKQEQQLLWQACQDLNPELIKPLQLWKDVEQYIQNNGTCFFKLSTASSKDVTLDDGKGPSCKADSVERLFKALTRSFRIMEYLEDDKIDYAIVLTKWNDKIDFKKEYRCFVVDGVCEAISHMDDCQDPSPEIKTLIHQYIDQHKEMFPESAVALDLCVTNDSEIIFIEFNPIDEELDSYGIIDRNVQISEKMYAMLQQPSKF</sequence>
<dbReference type="InterPro" id="IPR025643">
    <property type="entry name" value="R2K_3"/>
</dbReference>
<proteinExistence type="predicted"/>
<dbReference type="Pfam" id="PF14243">
    <property type="entry name" value="R2K_3"/>
    <property type="match status" value="1"/>
</dbReference>
<accession>A0A1V0SK12</accession>
<dbReference type="EMBL" id="KY684110">
    <property type="protein sequence ID" value="ARF12057.1"/>
    <property type="molecule type" value="Genomic_DNA"/>
</dbReference>
<name>A0A1V0SK12_9VIRU</name>
<protein>
    <recommendedName>
        <fullName evidence="1">ATP-grasp domain-containing protein</fullName>
    </recommendedName>
</protein>
<evidence type="ECO:0000313" key="2">
    <source>
        <dbReference type="EMBL" id="ARF12057.1"/>
    </source>
</evidence>
<gene>
    <name evidence="2" type="ORF">Klosneuvirus_3_192</name>
</gene>
<organism evidence="2">
    <name type="scientific">Klosneuvirus KNV1</name>
    <dbReference type="NCBI Taxonomy" id="1977640"/>
    <lineage>
        <taxon>Viruses</taxon>
        <taxon>Varidnaviria</taxon>
        <taxon>Bamfordvirae</taxon>
        <taxon>Nucleocytoviricota</taxon>
        <taxon>Megaviricetes</taxon>
        <taxon>Imitervirales</taxon>
        <taxon>Mimiviridae</taxon>
        <taxon>Klosneuvirinae</taxon>
        <taxon>Klosneuvirus</taxon>
    </lineage>
</organism>